<keyword evidence="2" id="KW-1185">Reference proteome</keyword>
<accession>A0ABN9KVG9</accession>
<name>A0ABN9KVG9_9NEOB</name>
<gene>
    <name evidence="1" type="ORF">RIMI_LOCUS1513372</name>
</gene>
<evidence type="ECO:0000313" key="1">
    <source>
        <dbReference type="EMBL" id="CAJ0921408.1"/>
    </source>
</evidence>
<reference evidence="1" key="1">
    <citation type="submission" date="2023-07" db="EMBL/GenBank/DDBJ databases">
        <authorList>
            <person name="Stuckert A."/>
        </authorList>
    </citation>
    <scope>NUCLEOTIDE SEQUENCE</scope>
</reference>
<dbReference type="EMBL" id="CAUEEQ010001984">
    <property type="protein sequence ID" value="CAJ0921408.1"/>
    <property type="molecule type" value="Genomic_DNA"/>
</dbReference>
<comment type="caution">
    <text evidence="1">The sequence shown here is derived from an EMBL/GenBank/DDBJ whole genome shotgun (WGS) entry which is preliminary data.</text>
</comment>
<dbReference type="Proteomes" id="UP001176940">
    <property type="component" value="Unassembled WGS sequence"/>
</dbReference>
<protein>
    <submittedName>
        <fullName evidence="1">Uncharacterized protein</fullName>
    </submittedName>
</protein>
<organism evidence="1 2">
    <name type="scientific">Ranitomeya imitator</name>
    <name type="common">mimic poison frog</name>
    <dbReference type="NCBI Taxonomy" id="111125"/>
    <lineage>
        <taxon>Eukaryota</taxon>
        <taxon>Metazoa</taxon>
        <taxon>Chordata</taxon>
        <taxon>Craniata</taxon>
        <taxon>Vertebrata</taxon>
        <taxon>Euteleostomi</taxon>
        <taxon>Amphibia</taxon>
        <taxon>Batrachia</taxon>
        <taxon>Anura</taxon>
        <taxon>Neobatrachia</taxon>
        <taxon>Hyloidea</taxon>
        <taxon>Dendrobatidae</taxon>
        <taxon>Dendrobatinae</taxon>
        <taxon>Ranitomeya</taxon>
    </lineage>
</organism>
<sequence length="177" mass="19236">MMEVTGGHQILMMERRCSDTDNDPDRCSVAVWSLESCHTDRSPATKMPVTRVNIGTVCVGTAAGKQSGDVTDAFRLTDAHSQYRRRAEHSAGGQTALGQISQDPAQIYTIPYRSLRSHTDVLSSTSYPAILNNVCSVYASSVSSSHSAIHISGQRQYNLCQLVPVHPEPTGQLLDIC</sequence>
<evidence type="ECO:0000313" key="2">
    <source>
        <dbReference type="Proteomes" id="UP001176940"/>
    </source>
</evidence>
<proteinExistence type="predicted"/>